<comment type="caution">
    <text evidence="10">The sequence shown here is derived from an EMBL/GenBank/DDBJ whole genome shotgun (WGS) entry which is preliminary data.</text>
</comment>
<dbReference type="Gene3D" id="3.40.630.30">
    <property type="match status" value="1"/>
</dbReference>
<reference evidence="10 11" key="1">
    <citation type="submission" date="2024-08" db="EMBL/GenBank/DDBJ databases">
        <authorList>
            <person name="Ishaq N."/>
        </authorList>
    </citation>
    <scope>NUCLEOTIDE SEQUENCE [LARGE SCALE GENOMIC DNA]</scope>
    <source>
        <strain evidence="10 11">JCM 30400</strain>
    </source>
</reference>
<dbReference type="EC" id="2.3.1.178" evidence="3 8"/>
<evidence type="ECO:0000256" key="4">
    <source>
        <dbReference type="ARBA" id="ARBA00017935"/>
    </source>
</evidence>
<dbReference type="NCBIfam" id="TIGR02406">
    <property type="entry name" value="ectoine_EctA"/>
    <property type="match status" value="1"/>
</dbReference>
<keyword evidence="6 8" id="KW-0012">Acyltransferase</keyword>
<organism evidence="10 11">
    <name type="scientific">Microbulbifer echini</name>
    <dbReference type="NCBI Taxonomy" id="1529067"/>
    <lineage>
        <taxon>Bacteria</taxon>
        <taxon>Pseudomonadati</taxon>
        <taxon>Pseudomonadota</taxon>
        <taxon>Gammaproteobacteria</taxon>
        <taxon>Cellvibrionales</taxon>
        <taxon>Microbulbiferaceae</taxon>
        <taxon>Microbulbifer</taxon>
    </lineage>
</organism>
<evidence type="ECO:0000256" key="8">
    <source>
        <dbReference type="RuleBase" id="RU365045"/>
    </source>
</evidence>
<evidence type="ECO:0000313" key="11">
    <source>
        <dbReference type="Proteomes" id="UP001569414"/>
    </source>
</evidence>
<dbReference type="GO" id="GO:0033816">
    <property type="term" value="F:diaminobutyrate acetyltransferase activity"/>
    <property type="evidence" value="ECO:0007669"/>
    <property type="project" value="UniProtKB-EC"/>
</dbReference>
<evidence type="ECO:0000256" key="5">
    <source>
        <dbReference type="ARBA" id="ARBA00022679"/>
    </source>
</evidence>
<dbReference type="PROSITE" id="PS51186">
    <property type="entry name" value="GNAT"/>
    <property type="match status" value="1"/>
</dbReference>
<dbReference type="CDD" id="cd04301">
    <property type="entry name" value="NAT_SF"/>
    <property type="match status" value="1"/>
</dbReference>
<dbReference type="EMBL" id="JBGMEL010000014">
    <property type="protein sequence ID" value="MFA0791685.1"/>
    <property type="molecule type" value="Genomic_DNA"/>
</dbReference>
<accession>A0ABV4NQP2</accession>
<proteinExistence type="inferred from homology"/>
<evidence type="ECO:0000256" key="7">
    <source>
        <dbReference type="ARBA" id="ARBA00048924"/>
    </source>
</evidence>
<dbReference type="InterPro" id="IPR000182">
    <property type="entry name" value="GNAT_dom"/>
</dbReference>
<evidence type="ECO:0000259" key="9">
    <source>
        <dbReference type="PROSITE" id="PS51186"/>
    </source>
</evidence>
<feature type="domain" description="N-acetyltransferase" evidence="9">
    <location>
        <begin position="7"/>
        <end position="170"/>
    </location>
</feature>
<evidence type="ECO:0000256" key="3">
    <source>
        <dbReference type="ARBA" id="ARBA00012355"/>
    </source>
</evidence>
<sequence>MSRLENISFRTPCLEDGLAVHRLIESCPPLDTNSSYCNFLQCSHFANTSVIAEAGKDPVGFISGYILPERNDTLFIWQVAVAERARGFGLASRMLNHITSRPQCKFVSYLETTITKSNQASWALFRRAAQKLSSNLNSSVWIDGQLHFDGLHDSEHLVRIGPFTQVTNFQ</sequence>
<dbReference type="InterPro" id="IPR016181">
    <property type="entry name" value="Acyl_CoA_acyltransferase"/>
</dbReference>
<comment type="function">
    <text evidence="8">Catalyzes the acetylation of L-2,4-diaminobutyrate (DABA) to gamma-N-acetyl-alpha,gamma-diaminobutyric acid (ADABA) with acetyl coenzyme A.</text>
</comment>
<comment type="catalytic activity">
    <reaction evidence="7 8">
        <text>L-2,4-diaminobutanoate + acetyl-CoA = (2S)-4-acetamido-2-aminobutanoate + CoA + H(+)</text>
        <dbReference type="Rhea" id="RHEA:16901"/>
        <dbReference type="ChEBI" id="CHEBI:15378"/>
        <dbReference type="ChEBI" id="CHEBI:57287"/>
        <dbReference type="ChEBI" id="CHEBI:57288"/>
        <dbReference type="ChEBI" id="CHEBI:58761"/>
        <dbReference type="ChEBI" id="CHEBI:58929"/>
        <dbReference type="EC" id="2.3.1.178"/>
    </reaction>
</comment>
<comment type="pathway">
    <text evidence="1 8">Amine and polyamine biosynthesis; ectoine biosynthesis; L-ectoine from L-aspartate 4-semialdehyde: step 2/3.</text>
</comment>
<evidence type="ECO:0000313" key="10">
    <source>
        <dbReference type="EMBL" id="MFA0791685.1"/>
    </source>
</evidence>
<dbReference type="InterPro" id="IPR012772">
    <property type="entry name" value="Ectoine_EctA"/>
</dbReference>
<evidence type="ECO:0000256" key="1">
    <source>
        <dbReference type="ARBA" id="ARBA00004978"/>
    </source>
</evidence>
<protein>
    <recommendedName>
        <fullName evidence="4 8">L-2,4-diaminobutyric acid acetyltransferase</fullName>
        <shortName evidence="8">DABA acetyltransferase</shortName>
        <ecNumber evidence="3 8">2.3.1.178</ecNumber>
    </recommendedName>
</protein>
<dbReference type="Proteomes" id="UP001569414">
    <property type="component" value="Unassembled WGS sequence"/>
</dbReference>
<name>A0ABV4NQP2_9GAMM</name>
<keyword evidence="11" id="KW-1185">Reference proteome</keyword>
<evidence type="ECO:0000256" key="6">
    <source>
        <dbReference type="ARBA" id="ARBA00023315"/>
    </source>
</evidence>
<gene>
    <name evidence="8 10" type="primary">ectA</name>
    <name evidence="10" type="ORF">ACCI51_14105</name>
</gene>
<dbReference type="RefSeq" id="WP_371844195.1">
    <property type="nucleotide sequence ID" value="NZ_JBGMEL010000014.1"/>
</dbReference>
<dbReference type="SUPFAM" id="SSF55729">
    <property type="entry name" value="Acyl-CoA N-acyltransferases (Nat)"/>
    <property type="match status" value="1"/>
</dbReference>
<dbReference type="Pfam" id="PF00583">
    <property type="entry name" value="Acetyltransf_1"/>
    <property type="match status" value="1"/>
</dbReference>
<keyword evidence="5 8" id="KW-0808">Transferase</keyword>
<evidence type="ECO:0000256" key="2">
    <source>
        <dbReference type="ARBA" id="ARBA00010712"/>
    </source>
</evidence>
<comment type="similarity">
    <text evidence="2 8">Belongs to the acetyltransferase family. EctA subfamily.</text>
</comment>